<proteinExistence type="predicted"/>
<feature type="region of interest" description="Disordered" evidence="1">
    <location>
        <begin position="34"/>
        <end position="57"/>
    </location>
</feature>
<comment type="caution">
    <text evidence="2">The sequence shown here is derived from an EMBL/GenBank/DDBJ whole genome shotgun (WGS) entry which is preliminary data.</text>
</comment>
<gene>
    <name evidence="2" type="ORF">SSP24_69030</name>
</gene>
<name>A0A4Y3VSN9_9ACTN</name>
<evidence type="ECO:0000256" key="1">
    <source>
        <dbReference type="SAM" id="MobiDB-lite"/>
    </source>
</evidence>
<accession>A0A4Y3VSN9</accession>
<dbReference type="EMBL" id="BJND01000067">
    <property type="protein sequence ID" value="GEC09248.1"/>
    <property type="molecule type" value="Genomic_DNA"/>
</dbReference>
<organism evidence="2 3">
    <name type="scientific">Streptomyces spinoverrucosus</name>
    <dbReference type="NCBI Taxonomy" id="284043"/>
    <lineage>
        <taxon>Bacteria</taxon>
        <taxon>Bacillati</taxon>
        <taxon>Actinomycetota</taxon>
        <taxon>Actinomycetes</taxon>
        <taxon>Kitasatosporales</taxon>
        <taxon>Streptomycetaceae</taxon>
        <taxon>Streptomyces</taxon>
    </lineage>
</organism>
<feature type="compositionally biased region" description="Basic residues" evidence="1">
    <location>
        <begin position="48"/>
        <end position="57"/>
    </location>
</feature>
<sequence length="57" mass="6159">MIKQVSHDVPGAAATDLDLALEVAYELHAPTVRRRAPEVATPAARPSAARRRRTARA</sequence>
<dbReference type="Proteomes" id="UP000317881">
    <property type="component" value="Unassembled WGS sequence"/>
</dbReference>
<evidence type="ECO:0000313" key="2">
    <source>
        <dbReference type="EMBL" id="GEC09248.1"/>
    </source>
</evidence>
<reference evidence="2 3" key="1">
    <citation type="submission" date="2019-06" db="EMBL/GenBank/DDBJ databases">
        <title>Whole genome shotgun sequence of Streptomyces spinoverrucosus NBRC 14228.</title>
        <authorList>
            <person name="Hosoyama A."/>
            <person name="Uohara A."/>
            <person name="Ohji S."/>
            <person name="Ichikawa N."/>
        </authorList>
    </citation>
    <scope>NUCLEOTIDE SEQUENCE [LARGE SCALE GENOMIC DNA]</scope>
    <source>
        <strain evidence="2 3">NBRC 14228</strain>
    </source>
</reference>
<dbReference type="AlphaFoldDB" id="A0A4Y3VSN9"/>
<evidence type="ECO:0000313" key="3">
    <source>
        <dbReference type="Proteomes" id="UP000317881"/>
    </source>
</evidence>
<dbReference type="RefSeq" id="WP_167529790.1">
    <property type="nucleotide sequence ID" value="NZ_BJND01000067.1"/>
</dbReference>
<protein>
    <submittedName>
        <fullName evidence="2">Uncharacterized protein</fullName>
    </submittedName>
</protein>
<keyword evidence="3" id="KW-1185">Reference proteome</keyword>